<comment type="caution">
    <text evidence="2">The sequence shown here is derived from an EMBL/GenBank/DDBJ whole genome shotgun (WGS) entry which is preliminary data.</text>
</comment>
<sequence>MDQQESSKLCDARSTSQGSFQKLKPSEFPYLKAGKNVENKVCNGIKRVSEFILNKEAKAQKLNIKAVQAVLIARIRKLR</sequence>
<dbReference type="EMBL" id="BARS01012973">
    <property type="protein sequence ID" value="GAF92105.1"/>
    <property type="molecule type" value="Genomic_DNA"/>
</dbReference>
<reference evidence="2" key="1">
    <citation type="journal article" date="2014" name="Front. Microbiol.">
        <title>High frequency of phylogenetically diverse reductive dehalogenase-homologous genes in deep subseafloor sedimentary metagenomes.</title>
        <authorList>
            <person name="Kawai M."/>
            <person name="Futagami T."/>
            <person name="Toyoda A."/>
            <person name="Takaki Y."/>
            <person name="Nishi S."/>
            <person name="Hori S."/>
            <person name="Arai W."/>
            <person name="Tsubouchi T."/>
            <person name="Morono Y."/>
            <person name="Uchiyama I."/>
            <person name="Ito T."/>
            <person name="Fujiyama A."/>
            <person name="Inagaki F."/>
            <person name="Takami H."/>
        </authorList>
    </citation>
    <scope>NUCLEOTIDE SEQUENCE</scope>
    <source>
        <strain evidence="2">Expedition CK06-06</strain>
    </source>
</reference>
<accession>X0UUH4</accession>
<gene>
    <name evidence="2" type="ORF">S01H1_22815</name>
</gene>
<evidence type="ECO:0000256" key="1">
    <source>
        <dbReference type="SAM" id="MobiDB-lite"/>
    </source>
</evidence>
<proteinExistence type="predicted"/>
<feature type="region of interest" description="Disordered" evidence="1">
    <location>
        <begin position="1"/>
        <end position="20"/>
    </location>
</feature>
<feature type="non-terminal residue" evidence="2">
    <location>
        <position position="79"/>
    </location>
</feature>
<evidence type="ECO:0000313" key="2">
    <source>
        <dbReference type="EMBL" id="GAF92105.1"/>
    </source>
</evidence>
<dbReference type="AlphaFoldDB" id="X0UUH4"/>
<name>X0UUH4_9ZZZZ</name>
<protein>
    <submittedName>
        <fullName evidence="2">Uncharacterized protein</fullName>
    </submittedName>
</protein>
<organism evidence="2">
    <name type="scientific">marine sediment metagenome</name>
    <dbReference type="NCBI Taxonomy" id="412755"/>
    <lineage>
        <taxon>unclassified sequences</taxon>
        <taxon>metagenomes</taxon>
        <taxon>ecological metagenomes</taxon>
    </lineage>
</organism>